<dbReference type="GO" id="GO:0044781">
    <property type="term" value="P:bacterial-type flagellum organization"/>
    <property type="evidence" value="ECO:0007669"/>
    <property type="project" value="UniProtKB-UniRule"/>
</dbReference>
<evidence type="ECO:0000256" key="1">
    <source>
        <dbReference type="ARBA" id="ARBA00010577"/>
    </source>
</evidence>
<dbReference type="OrthoDB" id="9785233at2"/>
<keyword evidence="6" id="KW-0282">Flagellum</keyword>
<name>A0A5B8XTN9_9DELT</name>
<comment type="similarity">
    <text evidence="1 3">Belongs to the FlgD family.</text>
</comment>
<dbReference type="RefSeq" id="WP_146961268.1">
    <property type="nucleotide sequence ID" value="NZ_CP042467.1"/>
</dbReference>
<dbReference type="Gene3D" id="2.60.40.4070">
    <property type="match status" value="1"/>
</dbReference>
<dbReference type="InterPro" id="IPR025965">
    <property type="entry name" value="FlgD/Vpr_Ig-like"/>
</dbReference>
<dbReference type="KEGG" id="bbae:FRD01_15690"/>
<accession>A0A5B8XTN9</accession>
<sequence length="220" mass="23666">MKLNDVLNANAMAPPKAPKKDLDKDDFLRLLTTQLAQQDPLSPMDNQAFVSQLSQMATVEKLENLSSSMQNMAMAQSANTSAQVVSFIGQDVRVSSSDVVVKDGAVSHGFGFSIEGEASEVEVLVKDKDGRVVRTLTLSGREPGDHSVTWDGKDDNGNTLSDGTYTFSVHAESESGETVATQNYATRTVKGITFADGFPRLLFDENTSASLGEVIEVKTI</sequence>
<reference evidence="6 7" key="1">
    <citation type="submission" date="2019-08" db="EMBL/GenBank/DDBJ databases">
        <authorList>
            <person name="Liang Q."/>
        </authorList>
    </citation>
    <scope>NUCLEOTIDE SEQUENCE [LARGE SCALE GENOMIC DNA]</scope>
    <source>
        <strain evidence="6 7">V1718</strain>
    </source>
</reference>
<dbReference type="EMBL" id="CP042467">
    <property type="protein sequence ID" value="QED28651.1"/>
    <property type="molecule type" value="Genomic_DNA"/>
</dbReference>
<feature type="domain" description="FlgD/Vpr Ig-like" evidence="5">
    <location>
        <begin position="99"/>
        <end position="174"/>
    </location>
</feature>
<dbReference type="Pfam" id="PF03963">
    <property type="entry name" value="FlgD"/>
    <property type="match status" value="1"/>
</dbReference>
<dbReference type="InterPro" id="IPR005648">
    <property type="entry name" value="FlgD"/>
</dbReference>
<feature type="region of interest" description="Disordered" evidence="4">
    <location>
        <begin position="1"/>
        <end position="20"/>
    </location>
</feature>
<evidence type="ECO:0000313" key="7">
    <source>
        <dbReference type="Proteomes" id="UP000321595"/>
    </source>
</evidence>
<keyword evidence="7" id="KW-1185">Reference proteome</keyword>
<keyword evidence="6" id="KW-0966">Cell projection</keyword>
<gene>
    <name evidence="6" type="ORF">FRD01_15690</name>
</gene>
<comment type="function">
    <text evidence="3">Required for flagellar hook formation. May act as a scaffolding protein.</text>
</comment>
<evidence type="ECO:0000256" key="3">
    <source>
        <dbReference type="RuleBase" id="RU362076"/>
    </source>
</evidence>
<protein>
    <recommendedName>
        <fullName evidence="3">Basal-body rod modification protein FlgD</fullName>
    </recommendedName>
</protein>
<organism evidence="6 7">
    <name type="scientific">Microvenator marinus</name>
    <dbReference type="NCBI Taxonomy" id="2600177"/>
    <lineage>
        <taxon>Bacteria</taxon>
        <taxon>Deltaproteobacteria</taxon>
        <taxon>Bradymonadales</taxon>
        <taxon>Microvenatoraceae</taxon>
        <taxon>Microvenator</taxon>
    </lineage>
</organism>
<dbReference type="AlphaFoldDB" id="A0A5B8XTN9"/>
<keyword evidence="2 3" id="KW-1005">Bacterial flagellum biogenesis</keyword>
<dbReference type="Proteomes" id="UP000321595">
    <property type="component" value="Chromosome"/>
</dbReference>
<evidence type="ECO:0000256" key="2">
    <source>
        <dbReference type="ARBA" id="ARBA00022795"/>
    </source>
</evidence>
<dbReference type="Gene3D" id="2.30.30.910">
    <property type="match status" value="1"/>
</dbReference>
<evidence type="ECO:0000313" key="6">
    <source>
        <dbReference type="EMBL" id="QED28651.1"/>
    </source>
</evidence>
<dbReference type="Pfam" id="PF13860">
    <property type="entry name" value="FlgD_ig"/>
    <property type="match status" value="1"/>
</dbReference>
<keyword evidence="6" id="KW-0969">Cilium</keyword>
<evidence type="ECO:0000259" key="5">
    <source>
        <dbReference type="Pfam" id="PF13860"/>
    </source>
</evidence>
<evidence type="ECO:0000256" key="4">
    <source>
        <dbReference type="SAM" id="MobiDB-lite"/>
    </source>
</evidence>
<proteinExistence type="inferred from homology"/>